<evidence type="ECO:0000313" key="2">
    <source>
        <dbReference type="Proteomes" id="UP001595916"/>
    </source>
</evidence>
<dbReference type="RefSeq" id="WP_379788935.1">
    <property type="nucleotide sequence ID" value="NZ_JBHSHL010000049.1"/>
</dbReference>
<sequence length="49" mass="5573">MFQKNGNPYTIPISPEEFARAKNRPMRVSLTVGRSVSSKWFEKAKGNNC</sequence>
<evidence type="ECO:0000313" key="1">
    <source>
        <dbReference type="EMBL" id="MFC4805376.1"/>
    </source>
</evidence>
<name>A0ABV9QPK0_9FIRM</name>
<proteinExistence type="predicted"/>
<gene>
    <name evidence="1" type="ORF">ACFO4R_09810</name>
</gene>
<dbReference type="Proteomes" id="UP001595916">
    <property type="component" value="Unassembled WGS sequence"/>
</dbReference>
<accession>A0ABV9QPK0</accession>
<protein>
    <submittedName>
        <fullName evidence="1">Uncharacterized protein</fullName>
    </submittedName>
</protein>
<dbReference type="EMBL" id="JBHSHL010000049">
    <property type="protein sequence ID" value="MFC4805376.1"/>
    <property type="molecule type" value="Genomic_DNA"/>
</dbReference>
<comment type="caution">
    <text evidence="1">The sequence shown here is derived from an EMBL/GenBank/DDBJ whole genome shotgun (WGS) entry which is preliminary data.</text>
</comment>
<keyword evidence="2" id="KW-1185">Reference proteome</keyword>
<reference evidence="2" key="1">
    <citation type="journal article" date="2019" name="Int. J. Syst. Evol. Microbiol.">
        <title>The Global Catalogue of Microorganisms (GCM) 10K type strain sequencing project: providing services to taxonomists for standard genome sequencing and annotation.</title>
        <authorList>
            <consortium name="The Broad Institute Genomics Platform"/>
            <consortium name="The Broad Institute Genome Sequencing Center for Infectious Disease"/>
            <person name="Wu L."/>
            <person name="Ma J."/>
        </authorList>
    </citation>
    <scope>NUCLEOTIDE SEQUENCE [LARGE SCALE GENOMIC DNA]</scope>
    <source>
        <strain evidence="2">CCUG 46385</strain>
    </source>
</reference>
<organism evidence="1 2">
    <name type="scientific">Filifactor villosus</name>
    <dbReference type="NCBI Taxonomy" id="29374"/>
    <lineage>
        <taxon>Bacteria</taxon>
        <taxon>Bacillati</taxon>
        <taxon>Bacillota</taxon>
        <taxon>Clostridia</taxon>
        <taxon>Peptostreptococcales</taxon>
        <taxon>Filifactoraceae</taxon>
        <taxon>Filifactor</taxon>
    </lineage>
</organism>